<evidence type="ECO:0000256" key="4">
    <source>
        <dbReference type="ARBA" id="ARBA00022679"/>
    </source>
</evidence>
<comment type="subunit">
    <text evidence="2 5">Homodecamer; pentamer of dimers.</text>
</comment>
<dbReference type="PANTHER" id="PTHR20881">
    <property type="entry name" value="3-METHYL-2-OXOBUTANOATE HYDROXYMETHYLTRANSFERASE"/>
    <property type="match status" value="1"/>
</dbReference>
<dbReference type="AlphaFoldDB" id="A0A1F7JJZ1"/>
<keyword evidence="4 5" id="KW-0808">Transferase</keyword>
<evidence type="ECO:0000256" key="1">
    <source>
        <dbReference type="ARBA" id="ARBA00008676"/>
    </source>
</evidence>
<dbReference type="EC" id="2.1.2.11" evidence="5"/>
<evidence type="ECO:0000313" key="9">
    <source>
        <dbReference type="EMBL" id="OGK55924.1"/>
    </source>
</evidence>
<dbReference type="GO" id="GO:0008168">
    <property type="term" value="F:methyltransferase activity"/>
    <property type="evidence" value="ECO:0007669"/>
    <property type="project" value="UniProtKB-KW"/>
</dbReference>
<gene>
    <name evidence="5" type="primary">panB</name>
    <name evidence="9" type="ORF">A3J15_02700</name>
</gene>
<dbReference type="InterPro" id="IPR040442">
    <property type="entry name" value="Pyrv_kinase-like_dom_sf"/>
</dbReference>
<dbReference type="GO" id="GO:0003864">
    <property type="term" value="F:3-methyl-2-oxobutanoate hydroxymethyltransferase activity"/>
    <property type="evidence" value="ECO:0007669"/>
    <property type="project" value="UniProtKB-UniRule"/>
</dbReference>
<keyword evidence="5" id="KW-0963">Cytoplasm</keyword>
<name>A0A1F7JJZ1_9BACT</name>
<feature type="binding site" evidence="5 8">
    <location>
        <position position="70"/>
    </location>
    <ligand>
        <name>Mg(2+)</name>
        <dbReference type="ChEBI" id="CHEBI:18420"/>
    </ligand>
</feature>
<feature type="binding site" evidence="5 7">
    <location>
        <position position="98"/>
    </location>
    <ligand>
        <name>3-methyl-2-oxobutanoate</name>
        <dbReference type="ChEBI" id="CHEBI:11851"/>
    </ligand>
</feature>
<feature type="binding site" evidence="5 8">
    <location>
        <position position="31"/>
    </location>
    <ligand>
        <name>Mg(2+)</name>
        <dbReference type="ChEBI" id="CHEBI:18420"/>
    </ligand>
</feature>
<keyword evidence="9" id="KW-0489">Methyltransferase</keyword>
<reference evidence="9 10" key="1">
    <citation type="journal article" date="2016" name="Nat. Commun.">
        <title>Thousands of microbial genomes shed light on interconnected biogeochemical processes in an aquifer system.</title>
        <authorList>
            <person name="Anantharaman K."/>
            <person name="Brown C.T."/>
            <person name="Hug L.A."/>
            <person name="Sharon I."/>
            <person name="Castelle C.J."/>
            <person name="Probst A.J."/>
            <person name="Thomas B.C."/>
            <person name="Singh A."/>
            <person name="Wilkins M.J."/>
            <person name="Karaoz U."/>
            <person name="Brodie E.L."/>
            <person name="Williams K.H."/>
            <person name="Hubbard S.S."/>
            <person name="Banfield J.F."/>
        </authorList>
    </citation>
    <scope>NUCLEOTIDE SEQUENCE [LARGE SCALE GENOMIC DNA]</scope>
</reference>
<evidence type="ECO:0000256" key="3">
    <source>
        <dbReference type="ARBA" id="ARBA00022655"/>
    </source>
</evidence>
<evidence type="ECO:0000256" key="8">
    <source>
        <dbReference type="PIRSR" id="PIRSR000388-3"/>
    </source>
</evidence>
<dbReference type="Pfam" id="PF02548">
    <property type="entry name" value="Pantoate_transf"/>
    <property type="match status" value="1"/>
</dbReference>
<dbReference type="NCBIfam" id="NF001452">
    <property type="entry name" value="PRK00311.1"/>
    <property type="match status" value="1"/>
</dbReference>
<keyword evidence="5 8" id="KW-0479">Metal-binding</keyword>
<dbReference type="GO" id="GO:0005737">
    <property type="term" value="C:cytoplasm"/>
    <property type="evidence" value="ECO:0007669"/>
    <property type="project" value="UniProtKB-SubCell"/>
</dbReference>
<dbReference type="PIRSF" id="PIRSF000388">
    <property type="entry name" value="Pantoate_hydroxy_MeTrfase"/>
    <property type="match status" value="1"/>
</dbReference>
<dbReference type="SUPFAM" id="SSF51621">
    <property type="entry name" value="Phosphoenolpyruvate/pyruvate domain"/>
    <property type="match status" value="1"/>
</dbReference>
<feature type="binding site" evidence="5 7">
    <location>
        <position position="70"/>
    </location>
    <ligand>
        <name>3-methyl-2-oxobutanoate</name>
        <dbReference type="ChEBI" id="CHEBI:11851"/>
    </ligand>
</feature>
<dbReference type="InterPro" id="IPR003700">
    <property type="entry name" value="Pantoate_hydroxy_MeTrfase"/>
</dbReference>
<comment type="cofactor">
    <cofactor evidence="5 8">
        <name>Mg(2+)</name>
        <dbReference type="ChEBI" id="CHEBI:18420"/>
    </cofactor>
    <text evidence="5 8">Binds 1 Mg(2+) ion per subunit.</text>
</comment>
<protein>
    <recommendedName>
        <fullName evidence="5">3-methyl-2-oxobutanoate hydroxymethyltransferase</fullName>
        <ecNumber evidence="5">2.1.2.11</ecNumber>
    </recommendedName>
    <alternativeName>
        <fullName evidence="5">Ketopantoate hydroxymethyltransferase</fullName>
        <shortName evidence="5">KPHMT</shortName>
    </alternativeName>
</protein>
<keyword evidence="3 5" id="KW-0566">Pantothenate biosynthesis</keyword>
<dbReference type="UniPathway" id="UPA00028">
    <property type="reaction ID" value="UER00003"/>
</dbReference>
<dbReference type="CDD" id="cd06557">
    <property type="entry name" value="KPHMT-like"/>
    <property type="match status" value="1"/>
</dbReference>
<comment type="pathway">
    <text evidence="5">Cofactor biosynthesis; (R)-pantothenate biosynthesis; (R)-pantoate from 3-methyl-2-oxobutanoate: step 1/2.</text>
</comment>
<proteinExistence type="inferred from homology"/>
<keyword evidence="5 8" id="KW-0460">Magnesium</keyword>
<accession>A0A1F7JJZ1</accession>
<dbReference type="GO" id="GO:0032259">
    <property type="term" value="P:methylation"/>
    <property type="evidence" value="ECO:0007669"/>
    <property type="project" value="UniProtKB-KW"/>
</dbReference>
<dbReference type="HAMAP" id="MF_00156">
    <property type="entry name" value="PanB"/>
    <property type="match status" value="1"/>
</dbReference>
<comment type="subcellular location">
    <subcellularLocation>
        <location evidence="5">Cytoplasm</location>
    </subcellularLocation>
</comment>
<dbReference type="Gene3D" id="3.20.20.60">
    <property type="entry name" value="Phosphoenolpyruvate-binding domains"/>
    <property type="match status" value="1"/>
</dbReference>
<dbReference type="GO" id="GO:0015940">
    <property type="term" value="P:pantothenate biosynthetic process"/>
    <property type="evidence" value="ECO:0007669"/>
    <property type="project" value="UniProtKB-UniRule"/>
</dbReference>
<dbReference type="EMBL" id="MGAY01000049">
    <property type="protein sequence ID" value="OGK55924.1"/>
    <property type="molecule type" value="Genomic_DNA"/>
</dbReference>
<feature type="active site" description="Proton acceptor" evidence="5 6">
    <location>
        <position position="162"/>
    </location>
</feature>
<dbReference type="STRING" id="1802074.A3J15_02700"/>
<dbReference type="Proteomes" id="UP000176376">
    <property type="component" value="Unassembled WGS sequence"/>
</dbReference>
<evidence type="ECO:0000256" key="5">
    <source>
        <dbReference type="HAMAP-Rule" id="MF_00156"/>
    </source>
</evidence>
<sequence length="243" mass="26753">MSPKLVMMTAYDYPTGKLVDEVGVDFILIGDSLAMVVLGYADTKSVTVAEMLHHTKAVCRAVKKSVTIGDMPIHSYNTPDIALKNAKKFIAAGCQMVKIEGYQPDIFNVLKKNHIKVVGHLGLLPQTAKVYKVQGKDAKDAKKIFQDAKSMDKLGIELLILECIPSLLAKKITDAIDTPTIGIGAGIHCDGQVLVLHDIIGLSDFQGRMVKRYANVKQDIRSALSRFKKEVLTEKFPDQKHSF</sequence>
<dbReference type="InterPro" id="IPR015813">
    <property type="entry name" value="Pyrv/PenolPyrv_kinase-like_dom"/>
</dbReference>
<feature type="binding site" evidence="5 8">
    <location>
        <position position="100"/>
    </location>
    <ligand>
        <name>Mg(2+)</name>
        <dbReference type="ChEBI" id="CHEBI:18420"/>
    </ligand>
</feature>
<organism evidence="9 10">
    <name type="scientific">Candidatus Roizmanbacteria bacterium RIFCSPLOWO2_02_FULL_38_10</name>
    <dbReference type="NCBI Taxonomy" id="1802074"/>
    <lineage>
        <taxon>Bacteria</taxon>
        <taxon>Candidatus Roizmaniibacteriota</taxon>
    </lineage>
</organism>
<comment type="function">
    <text evidence="5">Catalyzes the reversible reaction in which hydroxymethyl group from 5,10-methylenetetrahydrofolate is transferred onto alpha-ketoisovalerate to form ketopantoate.</text>
</comment>
<evidence type="ECO:0000256" key="6">
    <source>
        <dbReference type="PIRSR" id="PIRSR000388-1"/>
    </source>
</evidence>
<comment type="caution">
    <text evidence="9">The sequence shown here is derived from an EMBL/GenBank/DDBJ whole genome shotgun (WGS) entry which is preliminary data.</text>
</comment>
<evidence type="ECO:0000256" key="7">
    <source>
        <dbReference type="PIRSR" id="PIRSR000388-2"/>
    </source>
</evidence>
<dbReference type="PANTHER" id="PTHR20881:SF0">
    <property type="entry name" value="3-METHYL-2-OXOBUTANOATE HYDROXYMETHYLTRANSFERASE"/>
    <property type="match status" value="1"/>
</dbReference>
<comment type="similarity">
    <text evidence="1 5">Belongs to the PanB family.</text>
</comment>
<evidence type="ECO:0000256" key="2">
    <source>
        <dbReference type="ARBA" id="ARBA00011424"/>
    </source>
</evidence>
<dbReference type="GO" id="GO:0000287">
    <property type="term" value="F:magnesium ion binding"/>
    <property type="evidence" value="ECO:0007669"/>
    <property type="project" value="TreeGrafter"/>
</dbReference>
<comment type="catalytic activity">
    <reaction evidence="5">
        <text>(6R)-5,10-methylene-5,6,7,8-tetrahydrofolate + 3-methyl-2-oxobutanoate + H2O = 2-dehydropantoate + (6S)-5,6,7,8-tetrahydrofolate</text>
        <dbReference type="Rhea" id="RHEA:11824"/>
        <dbReference type="ChEBI" id="CHEBI:11561"/>
        <dbReference type="ChEBI" id="CHEBI:11851"/>
        <dbReference type="ChEBI" id="CHEBI:15377"/>
        <dbReference type="ChEBI" id="CHEBI:15636"/>
        <dbReference type="ChEBI" id="CHEBI:57453"/>
        <dbReference type="EC" id="2.1.2.11"/>
    </reaction>
</comment>
<evidence type="ECO:0000313" key="10">
    <source>
        <dbReference type="Proteomes" id="UP000176376"/>
    </source>
</evidence>
<feature type="binding site" evidence="5 7">
    <location>
        <begin position="31"/>
        <end position="32"/>
    </location>
    <ligand>
        <name>3-methyl-2-oxobutanoate</name>
        <dbReference type="ChEBI" id="CHEBI:11851"/>
    </ligand>
</feature>
<dbReference type="NCBIfam" id="TIGR00222">
    <property type="entry name" value="panB"/>
    <property type="match status" value="1"/>
</dbReference>